<comment type="caution">
    <text evidence="3">The sequence shown here is derived from an EMBL/GenBank/DDBJ whole genome shotgun (WGS) entry which is preliminary data.</text>
</comment>
<evidence type="ECO:0000256" key="1">
    <source>
        <dbReference type="ARBA" id="ARBA00022801"/>
    </source>
</evidence>
<reference evidence="3 4" key="1">
    <citation type="submission" date="2019-07" db="EMBL/GenBank/DDBJ databases">
        <title>Whole genome shotgun sequence of Actinotalea fermentans NBRC 105374.</title>
        <authorList>
            <person name="Hosoyama A."/>
            <person name="Uohara A."/>
            <person name="Ohji S."/>
            <person name="Ichikawa N."/>
        </authorList>
    </citation>
    <scope>NUCLEOTIDE SEQUENCE [LARGE SCALE GENOMIC DNA]</scope>
    <source>
        <strain evidence="3 4">NBRC 105374</strain>
    </source>
</reference>
<evidence type="ECO:0000259" key="2">
    <source>
        <dbReference type="PROSITE" id="PS50263"/>
    </source>
</evidence>
<dbReference type="InterPro" id="IPR050345">
    <property type="entry name" value="Aliph_Amidase/BUP"/>
</dbReference>
<dbReference type="EMBL" id="BJYK01000004">
    <property type="protein sequence ID" value="GEN79867.1"/>
    <property type="molecule type" value="Genomic_DNA"/>
</dbReference>
<dbReference type="AlphaFoldDB" id="A0A511YXE1"/>
<organism evidence="3 4">
    <name type="scientific">Actinotalea fermentans</name>
    <dbReference type="NCBI Taxonomy" id="43671"/>
    <lineage>
        <taxon>Bacteria</taxon>
        <taxon>Bacillati</taxon>
        <taxon>Actinomycetota</taxon>
        <taxon>Actinomycetes</taxon>
        <taxon>Micrococcales</taxon>
        <taxon>Cellulomonadaceae</taxon>
        <taxon>Actinotalea</taxon>
    </lineage>
</organism>
<keyword evidence="4" id="KW-1185">Reference proteome</keyword>
<dbReference type="PROSITE" id="PS50263">
    <property type="entry name" value="CN_HYDROLASE"/>
    <property type="match status" value="1"/>
</dbReference>
<dbReference type="Gene3D" id="3.60.110.10">
    <property type="entry name" value="Carbon-nitrogen hydrolase"/>
    <property type="match status" value="1"/>
</dbReference>
<dbReference type="Proteomes" id="UP000321484">
    <property type="component" value="Unassembled WGS sequence"/>
</dbReference>
<keyword evidence="1 3" id="KW-0378">Hydrolase</keyword>
<proteinExistence type="predicted"/>
<dbReference type="GO" id="GO:0016811">
    <property type="term" value="F:hydrolase activity, acting on carbon-nitrogen (but not peptide) bonds, in linear amides"/>
    <property type="evidence" value="ECO:0007669"/>
    <property type="project" value="TreeGrafter"/>
</dbReference>
<dbReference type="InterPro" id="IPR003010">
    <property type="entry name" value="C-N_Hydrolase"/>
</dbReference>
<protein>
    <submittedName>
        <fullName evidence="3">Hydrolase</fullName>
    </submittedName>
</protein>
<feature type="domain" description="CN hydrolase" evidence="2">
    <location>
        <begin position="4"/>
        <end position="248"/>
    </location>
</feature>
<dbReference type="Pfam" id="PF00795">
    <property type="entry name" value="CN_hydrolase"/>
    <property type="match status" value="1"/>
</dbReference>
<dbReference type="InterPro" id="IPR036526">
    <property type="entry name" value="C-N_Hydrolase_sf"/>
</dbReference>
<dbReference type="RefSeq" id="WP_034243639.1">
    <property type="nucleotide sequence ID" value="NZ_BJYK01000004.1"/>
</dbReference>
<evidence type="ECO:0000313" key="4">
    <source>
        <dbReference type="Proteomes" id="UP000321484"/>
    </source>
</evidence>
<name>A0A511YXE1_9CELL</name>
<dbReference type="PANTHER" id="PTHR43674">
    <property type="entry name" value="NITRILASE C965.09-RELATED"/>
    <property type="match status" value="1"/>
</dbReference>
<dbReference type="SUPFAM" id="SSF56317">
    <property type="entry name" value="Carbon-nitrogen hydrolase"/>
    <property type="match status" value="1"/>
</dbReference>
<dbReference type="PANTHER" id="PTHR43674:SF2">
    <property type="entry name" value="BETA-UREIDOPROPIONASE"/>
    <property type="match status" value="1"/>
</dbReference>
<gene>
    <name evidence="3" type="ORF">AFE02nite_16010</name>
</gene>
<sequence length="275" mass="30632">MTVVRAALIQTVGLSPMEAQNKHNVALIEKAVEQGAQVVCLQELSTGPYFCQVEDPEWFDLAESVPDGPTTQLMMETARRLGVVLVVPLYEKADNFYYNTAVVIDADGTYLGMYRKNHIPHGNFFYEKYYFKPGNLGYPVFDTAVGRIGVYICYDRHFPEGARALGIAGAQIVFIPSATAGESREWWLLEQRAHAKANGYYVATNNRVGLEDVGPNDFYGLSYVADPNGTIIAQAGSEEEILLADLDLTEPDRSVMPNTFWRDRRPDTYDALVAP</sequence>
<evidence type="ECO:0000313" key="3">
    <source>
        <dbReference type="EMBL" id="GEN79867.1"/>
    </source>
</evidence>
<accession>A0A511YXE1</accession>